<sequence length="75" mass="8646">MTGTSGRKRVNYTALELYEMPIPDEELLKKFEGKIVSFFERMTMNTKENEELSKLRGWLLLMLMNGQVTVSNAEG</sequence>
<evidence type="ECO:0000313" key="3">
    <source>
        <dbReference type="EMBL" id="VAW97187.1"/>
    </source>
</evidence>
<dbReference type="EC" id="3.1.21.3" evidence="3"/>
<dbReference type="InterPro" id="IPR044946">
    <property type="entry name" value="Restrct_endonuc_typeI_TRD_sf"/>
</dbReference>
<organism evidence="3">
    <name type="scientific">hydrothermal vent metagenome</name>
    <dbReference type="NCBI Taxonomy" id="652676"/>
    <lineage>
        <taxon>unclassified sequences</taxon>
        <taxon>metagenomes</taxon>
        <taxon>ecological metagenomes</taxon>
    </lineage>
</organism>
<dbReference type="AlphaFoldDB" id="A0A3B1ACE7"/>
<gene>
    <name evidence="3" type="ORF">MNBD_GAMMA19-553</name>
</gene>
<dbReference type="SUPFAM" id="SSF116734">
    <property type="entry name" value="DNA methylase specificity domain"/>
    <property type="match status" value="1"/>
</dbReference>
<proteinExistence type="predicted"/>
<dbReference type="GO" id="GO:0009307">
    <property type="term" value="P:DNA restriction-modification system"/>
    <property type="evidence" value="ECO:0007669"/>
    <property type="project" value="UniProtKB-KW"/>
</dbReference>
<dbReference type="GO" id="GO:0003677">
    <property type="term" value="F:DNA binding"/>
    <property type="evidence" value="ECO:0007669"/>
    <property type="project" value="UniProtKB-KW"/>
</dbReference>
<evidence type="ECO:0000256" key="2">
    <source>
        <dbReference type="ARBA" id="ARBA00023125"/>
    </source>
</evidence>
<name>A0A3B1ACE7_9ZZZZ</name>
<keyword evidence="1" id="KW-0680">Restriction system</keyword>
<evidence type="ECO:0000256" key="1">
    <source>
        <dbReference type="ARBA" id="ARBA00022747"/>
    </source>
</evidence>
<protein>
    <submittedName>
        <fullName evidence="3">Type I restriction-modification system, specificity subunit S</fullName>
        <ecNumber evidence="3">3.1.21.3</ecNumber>
    </submittedName>
</protein>
<dbReference type="Gene3D" id="3.90.220.20">
    <property type="entry name" value="DNA methylase specificity domains"/>
    <property type="match status" value="1"/>
</dbReference>
<keyword evidence="3" id="KW-0378">Hydrolase</keyword>
<accession>A0A3B1ACE7</accession>
<dbReference type="GO" id="GO:0009035">
    <property type="term" value="F:type I site-specific deoxyribonuclease activity"/>
    <property type="evidence" value="ECO:0007669"/>
    <property type="project" value="UniProtKB-EC"/>
</dbReference>
<dbReference type="EMBL" id="UOFV01000102">
    <property type="protein sequence ID" value="VAW97187.1"/>
    <property type="molecule type" value="Genomic_DNA"/>
</dbReference>
<keyword evidence="2" id="KW-0238">DNA-binding</keyword>
<reference evidence="3" key="1">
    <citation type="submission" date="2018-06" db="EMBL/GenBank/DDBJ databases">
        <authorList>
            <person name="Zhirakovskaya E."/>
        </authorList>
    </citation>
    <scope>NUCLEOTIDE SEQUENCE</scope>
</reference>